<comment type="caution">
    <text evidence="2">The sequence shown here is derived from an EMBL/GenBank/DDBJ whole genome shotgun (WGS) entry which is preliminary data.</text>
</comment>
<dbReference type="CDD" id="cd00038">
    <property type="entry name" value="CAP_ED"/>
    <property type="match status" value="1"/>
</dbReference>
<dbReference type="InterPro" id="IPR000595">
    <property type="entry name" value="cNMP-bd_dom"/>
</dbReference>
<dbReference type="InterPro" id="IPR014710">
    <property type="entry name" value="RmlC-like_jellyroll"/>
</dbReference>
<dbReference type="RefSeq" id="WP_133233021.1">
    <property type="nucleotide sequence ID" value="NZ_SOZE01000019.1"/>
</dbReference>
<dbReference type="OrthoDB" id="758145at2"/>
<keyword evidence="3" id="KW-1185">Reference proteome</keyword>
<evidence type="ECO:0000313" key="2">
    <source>
        <dbReference type="EMBL" id="TFF35776.1"/>
    </source>
</evidence>
<reference evidence="2 3" key="1">
    <citation type="journal article" date="2017" name="Int. J. Syst. Evol. Microbiol.">
        <title>Mucilaginibacterpsychrotolerans sp. nov., isolated from peatlands.</title>
        <authorList>
            <person name="Deng Y."/>
            <person name="Shen L."/>
            <person name="Xu B."/>
            <person name="Liu Y."/>
            <person name="Gu Z."/>
            <person name="Liu H."/>
            <person name="Zhou Y."/>
        </authorList>
    </citation>
    <scope>NUCLEOTIDE SEQUENCE [LARGE SCALE GENOMIC DNA]</scope>
    <source>
        <strain evidence="2 3">NH7-4</strain>
    </source>
</reference>
<organism evidence="2 3">
    <name type="scientific">Mucilaginibacter psychrotolerans</name>
    <dbReference type="NCBI Taxonomy" id="1524096"/>
    <lineage>
        <taxon>Bacteria</taxon>
        <taxon>Pseudomonadati</taxon>
        <taxon>Bacteroidota</taxon>
        <taxon>Sphingobacteriia</taxon>
        <taxon>Sphingobacteriales</taxon>
        <taxon>Sphingobacteriaceae</taxon>
        <taxon>Mucilaginibacter</taxon>
    </lineage>
</organism>
<sequence>MEKLLSHFLGKGIPEAEAAQIVAAFKVKKFAKGEHFIEEGRTSKHLAFINEGIFQYYHLRDGKEVTTYVTGEKTFLASIASFFSQKPSKEYVRALADSEVLQVSYTELAKLKTENQAFRSFYISALENLAIGIDESKTNLIMLTADERYAELLKNEPKLLQQIPLQYLASILGITPRHLSRIRNNIS</sequence>
<dbReference type="PROSITE" id="PS50042">
    <property type="entry name" value="CNMP_BINDING_3"/>
    <property type="match status" value="1"/>
</dbReference>
<evidence type="ECO:0000313" key="3">
    <source>
        <dbReference type="Proteomes" id="UP000297540"/>
    </source>
</evidence>
<evidence type="ECO:0000259" key="1">
    <source>
        <dbReference type="PROSITE" id="PS50042"/>
    </source>
</evidence>
<dbReference type="Gene3D" id="2.60.120.10">
    <property type="entry name" value="Jelly Rolls"/>
    <property type="match status" value="1"/>
</dbReference>
<name>A0A4Y8SBQ6_9SPHI</name>
<dbReference type="SUPFAM" id="SSF51206">
    <property type="entry name" value="cAMP-binding domain-like"/>
    <property type="match status" value="1"/>
</dbReference>
<dbReference type="AlphaFoldDB" id="A0A4Y8SBQ6"/>
<dbReference type="EMBL" id="SOZE01000019">
    <property type="protein sequence ID" value="TFF35776.1"/>
    <property type="molecule type" value="Genomic_DNA"/>
</dbReference>
<protein>
    <submittedName>
        <fullName evidence="2">Crp/Fnr family transcriptional regulator</fullName>
    </submittedName>
</protein>
<feature type="domain" description="Cyclic nucleotide-binding" evidence="1">
    <location>
        <begin position="9"/>
        <end position="111"/>
    </location>
</feature>
<gene>
    <name evidence="2" type="ORF">E2R66_17820</name>
</gene>
<accession>A0A4Y8SBQ6</accession>
<proteinExistence type="predicted"/>
<dbReference type="Pfam" id="PF00027">
    <property type="entry name" value="cNMP_binding"/>
    <property type="match status" value="1"/>
</dbReference>
<dbReference type="InterPro" id="IPR018490">
    <property type="entry name" value="cNMP-bd_dom_sf"/>
</dbReference>
<dbReference type="Proteomes" id="UP000297540">
    <property type="component" value="Unassembled WGS sequence"/>
</dbReference>